<protein>
    <submittedName>
        <fullName evidence="2">Atrophin-1 superfamily incomplete domain containing protein</fullName>
    </submittedName>
</protein>
<feature type="compositionally biased region" description="Basic and acidic residues" evidence="1">
    <location>
        <begin position="327"/>
        <end position="353"/>
    </location>
</feature>
<feature type="region of interest" description="Disordered" evidence="1">
    <location>
        <begin position="180"/>
        <end position="277"/>
    </location>
</feature>
<accession>A0A4D6EIY6</accession>
<proteinExistence type="predicted"/>
<evidence type="ECO:0000256" key="1">
    <source>
        <dbReference type="SAM" id="MobiDB-lite"/>
    </source>
</evidence>
<feature type="compositionally biased region" description="Basic residues" evidence="1">
    <location>
        <begin position="140"/>
        <end position="150"/>
    </location>
</feature>
<sequence length="507" mass="55554">MPFFFDPCPIARSRVRSPSPRVRARCPFHASVVLFFLDFFWRDRLLVPPAGPAVDKTAPGKRAQSATKDADECRIFLCLFTHPHGGWVRSQRRRSVGMPGEKRKTKRMPSLRARKRHDHHAVGSSTPRGKRGSCAQQTKSRAKKRAKQKSTARALGMNTKGWYSRRTVVAIRATSDAIAVPRPARGRAPDQDDPLGVDHEGTPASGNGSPVESRSVMPPRKRPLSRSAAPPAPKRTCDWSPPADDKQQDLNEAQAHGCHQSDGANASPRAQRQSPLCSAAASPILSLPLSPVSRSPNHDALHVDGDCAIQHDTVGGKNTDDGDDDGNDKMTNHERGDDIKIEPGRDDAIDDSHAANAIKRPHGHTRQRRSWSDDSDNDANDVDENGSRPQRAHCLGTDLGACNGDSDLDAQSDGDLDGQEDSGSNLGAQSDDDDDDLNPQSDREYEPTAEDWQRSPATAVAMGLRAEARRLERLCRVNEAVWRQTESALEGVRYAIKRLDRMAARGH</sequence>
<feature type="compositionally biased region" description="Basic residues" evidence="1">
    <location>
        <begin position="103"/>
        <end position="119"/>
    </location>
</feature>
<dbReference type="EMBL" id="MK174290">
    <property type="protein sequence ID" value="QBZ81392.1"/>
    <property type="molecule type" value="Genomic_DNA"/>
</dbReference>
<dbReference type="Proteomes" id="UP001237152">
    <property type="component" value="Segment"/>
</dbReference>
<feature type="compositionally biased region" description="Basic residues" evidence="1">
    <location>
        <begin position="359"/>
        <end position="369"/>
    </location>
</feature>
<feature type="compositionally biased region" description="Polar residues" evidence="1">
    <location>
        <begin position="262"/>
        <end position="273"/>
    </location>
</feature>
<evidence type="ECO:0000313" key="3">
    <source>
        <dbReference type="Proteomes" id="UP001237152"/>
    </source>
</evidence>
<organism evidence="2 3">
    <name type="scientific">Pandoravirus celtis</name>
    <dbReference type="NCBI Taxonomy" id="2568002"/>
    <lineage>
        <taxon>Viruses</taxon>
        <taxon>Pandoravirus</taxon>
    </lineage>
</organism>
<reference evidence="2" key="1">
    <citation type="journal article" date="2019" name="Front. Microbiol.">
        <title>Pandoravirus Celtis Illustrates the Microevolution Processes at Work in the Giant Pandoraviridae Genomes.</title>
        <authorList>
            <person name="Legendre M."/>
            <person name="Alempic J.M."/>
            <person name="Philippe N."/>
            <person name="Lartigue A."/>
            <person name="Jeudy S."/>
            <person name="Poirot O."/>
            <person name="Ta N.T."/>
            <person name="Nin S."/>
            <person name="Coute Y."/>
            <person name="Abergel C."/>
            <person name="Claverie J.M."/>
        </authorList>
    </citation>
    <scope>NUCLEOTIDE SEQUENCE</scope>
</reference>
<name>A0A4D6EIY6_9VIRU</name>
<gene>
    <name evidence="2" type="ORF">pclt_cds_805</name>
</gene>
<evidence type="ECO:0000313" key="2">
    <source>
        <dbReference type="EMBL" id="QBZ81392.1"/>
    </source>
</evidence>
<feature type="compositionally biased region" description="Acidic residues" evidence="1">
    <location>
        <begin position="406"/>
        <end position="420"/>
    </location>
</feature>
<feature type="region of interest" description="Disordered" evidence="1">
    <location>
        <begin position="90"/>
        <end position="158"/>
    </location>
</feature>
<feature type="compositionally biased region" description="Acidic residues" evidence="1">
    <location>
        <begin position="373"/>
        <end position="384"/>
    </location>
</feature>
<feature type="region of interest" description="Disordered" evidence="1">
    <location>
        <begin position="308"/>
        <end position="392"/>
    </location>
</feature>
<feature type="region of interest" description="Disordered" evidence="1">
    <location>
        <begin position="405"/>
        <end position="456"/>
    </location>
</feature>